<reference evidence="1" key="1">
    <citation type="journal article" date="2021" name="Evol. Appl.">
        <title>The genome of the Pyrenean desman and the effects of bottlenecks and inbreeding on the genomic landscape of an endangered species.</title>
        <authorList>
            <person name="Escoda L."/>
            <person name="Castresana J."/>
        </authorList>
    </citation>
    <scope>NUCLEOTIDE SEQUENCE</scope>
    <source>
        <strain evidence="1">IBE-C5619</strain>
    </source>
</reference>
<dbReference type="OrthoDB" id="361039at2759"/>
<accession>A0A8J6DFM1</accession>
<gene>
    <name evidence="1" type="ORF">J0S82_002261</name>
</gene>
<protein>
    <submittedName>
        <fullName evidence="1">Uncharacterized protein</fullName>
    </submittedName>
</protein>
<name>A0A8J6DFM1_GALPY</name>
<sequence length="200" mass="21394">MSTGKGQMLTTVDIGYVLKFKDVELLYSFHSQECISGNSASLSEEEGRSLFTLEGFTPGAQRCATLFSTFIWMQPRERGAAQPGPAHLLPCTVKVLMDDPVLYLETYVQELIPAALARAARHAQQVNRTTLAITQPRTMLTLLQASQPNLPTPGLLQVPASTVLPIQALVSAGAAVPPRSCSPPTNFTAVSAPSIVSSVL</sequence>
<proteinExistence type="predicted"/>
<evidence type="ECO:0000313" key="2">
    <source>
        <dbReference type="Proteomes" id="UP000700334"/>
    </source>
</evidence>
<dbReference type="EMBL" id="JAGFMF010012148">
    <property type="protein sequence ID" value="KAG8506589.1"/>
    <property type="molecule type" value="Genomic_DNA"/>
</dbReference>
<organism evidence="1 2">
    <name type="scientific">Galemys pyrenaicus</name>
    <name type="common">Iberian desman</name>
    <name type="synonym">Pyrenean desman</name>
    <dbReference type="NCBI Taxonomy" id="202257"/>
    <lineage>
        <taxon>Eukaryota</taxon>
        <taxon>Metazoa</taxon>
        <taxon>Chordata</taxon>
        <taxon>Craniata</taxon>
        <taxon>Vertebrata</taxon>
        <taxon>Euteleostomi</taxon>
        <taxon>Mammalia</taxon>
        <taxon>Eutheria</taxon>
        <taxon>Laurasiatheria</taxon>
        <taxon>Eulipotyphla</taxon>
        <taxon>Talpidae</taxon>
        <taxon>Galemys</taxon>
    </lineage>
</organism>
<keyword evidence="2" id="KW-1185">Reference proteome</keyword>
<evidence type="ECO:0000313" key="1">
    <source>
        <dbReference type="EMBL" id="KAG8506589.1"/>
    </source>
</evidence>
<dbReference type="AlphaFoldDB" id="A0A8J6DFM1"/>
<dbReference type="Proteomes" id="UP000700334">
    <property type="component" value="Unassembled WGS sequence"/>
</dbReference>
<comment type="caution">
    <text evidence="1">The sequence shown here is derived from an EMBL/GenBank/DDBJ whole genome shotgun (WGS) entry which is preliminary data.</text>
</comment>